<dbReference type="AlphaFoldDB" id="A0A6G1H711"/>
<gene>
    <name evidence="1" type="ORF">K402DRAFT_411293</name>
</gene>
<evidence type="ECO:0000313" key="2">
    <source>
        <dbReference type="Proteomes" id="UP000800041"/>
    </source>
</evidence>
<protein>
    <submittedName>
        <fullName evidence="1">Uncharacterized protein</fullName>
    </submittedName>
</protein>
<dbReference type="OrthoDB" id="5422293at2759"/>
<name>A0A6G1H711_9PEZI</name>
<accession>A0A6G1H711</accession>
<dbReference type="EMBL" id="ML977147">
    <property type="protein sequence ID" value="KAF1988748.1"/>
    <property type="molecule type" value="Genomic_DNA"/>
</dbReference>
<keyword evidence="2" id="KW-1185">Reference proteome</keyword>
<reference evidence="1" key="1">
    <citation type="journal article" date="2020" name="Stud. Mycol.">
        <title>101 Dothideomycetes genomes: a test case for predicting lifestyles and emergence of pathogens.</title>
        <authorList>
            <person name="Haridas S."/>
            <person name="Albert R."/>
            <person name="Binder M."/>
            <person name="Bloem J."/>
            <person name="Labutti K."/>
            <person name="Salamov A."/>
            <person name="Andreopoulos B."/>
            <person name="Baker S."/>
            <person name="Barry K."/>
            <person name="Bills G."/>
            <person name="Bluhm B."/>
            <person name="Cannon C."/>
            <person name="Castanera R."/>
            <person name="Culley D."/>
            <person name="Daum C."/>
            <person name="Ezra D."/>
            <person name="Gonzalez J."/>
            <person name="Henrissat B."/>
            <person name="Kuo A."/>
            <person name="Liang C."/>
            <person name="Lipzen A."/>
            <person name="Lutzoni F."/>
            <person name="Magnuson J."/>
            <person name="Mondo S."/>
            <person name="Nolan M."/>
            <person name="Ohm R."/>
            <person name="Pangilinan J."/>
            <person name="Park H.-J."/>
            <person name="Ramirez L."/>
            <person name="Alfaro M."/>
            <person name="Sun H."/>
            <person name="Tritt A."/>
            <person name="Yoshinaga Y."/>
            <person name="Zwiers L.-H."/>
            <person name="Turgeon B."/>
            <person name="Goodwin S."/>
            <person name="Spatafora J."/>
            <person name="Crous P."/>
            <person name="Grigoriev I."/>
        </authorList>
    </citation>
    <scope>NUCLEOTIDE SEQUENCE</scope>
    <source>
        <strain evidence="1">CBS 113979</strain>
    </source>
</reference>
<dbReference type="Proteomes" id="UP000800041">
    <property type="component" value="Unassembled WGS sequence"/>
</dbReference>
<proteinExistence type="predicted"/>
<evidence type="ECO:0000313" key="1">
    <source>
        <dbReference type="EMBL" id="KAF1988748.1"/>
    </source>
</evidence>
<sequence length="209" mass="24254">MLRTGGGYVRDVFGCQTEYNLYPTFPPPPPRSLILHRDEHLEALRKRSFAAPEGEMEDKPLFVLYRLYEHILLDNNIGMRNEIEAFWWTQIPVADIPDPRDVDEPQRYVVLSCIPALLVESFNQRIEMGLRREAHSFMSQEEREAFAATPKVLETVPSWTGEVAPLEETLVVPHHMDGETQLEALDDQRASAPFREKNILLWHPHIHFI</sequence>
<organism evidence="1 2">
    <name type="scientific">Aulographum hederae CBS 113979</name>
    <dbReference type="NCBI Taxonomy" id="1176131"/>
    <lineage>
        <taxon>Eukaryota</taxon>
        <taxon>Fungi</taxon>
        <taxon>Dikarya</taxon>
        <taxon>Ascomycota</taxon>
        <taxon>Pezizomycotina</taxon>
        <taxon>Dothideomycetes</taxon>
        <taxon>Pleosporomycetidae</taxon>
        <taxon>Aulographales</taxon>
        <taxon>Aulographaceae</taxon>
    </lineage>
</organism>